<dbReference type="CDD" id="cd06223">
    <property type="entry name" value="PRTases_typeI"/>
    <property type="match status" value="1"/>
</dbReference>
<dbReference type="NCBIfam" id="TIGR01134">
    <property type="entry name" value="purF"/>
    <property type="match status" value="1"/>
</dbReference>
<dbReference type="Proteomes" id="UP000029867">
    <property type="component" value="Unassembled WGS sequence"/>
</dbReference>
<organism evidence="13 16">
    <name type="scientific">Pichia kudriavzevii</name>
    <name type="common">Yeast</name>
    <name type="synonym">Issatchenkia orientalis</name>
    <dbReference type="NCBI Taxonomy" id="4909"/>
    <lineage>
        <taxon>Eukaryota</taxon>
        <taxon>Fungi</taxon>
        <taxon>Dikarya</taxon>
        <taxon>Ascomycota</taxon>
        <taxon>Saccharomycotina</taxon>
        <taxon>Pichiomycetes</taxon>
        <taxon>Pichiales</taxon>
        <taxon>Pichiaceae</taxon>
        <taxon>Pichia</taxon>
    </lineage>
</organism>
<dbReference type="InterPro" id="IPR000836">
    <property type="entry name" value="PRTase_dom"/>
</dbReference>
<dbReference type="EMBL" id="CP028774">
    <property type="protein sequence ID" value="AWU75292.1"/>
    <property type="molecule type" value="Genomic_DNA"/>
</dbReference>
<evidence type="ECO:0000313" key="18">
    <source>
        <dbReference type="Proteomes" id="UP000195871"/>
    </source>
</evidence>
<feature type="binding site" evidence="10">
    <location>
        <position position="315"/>
    </location>
    <ligand>
        <name>Mg(2+)</name>
        <dbReference type="ChEBI" id="CHEBI:18420"/>
    </ligand>
</feature>
<evidence type="ECO:0000256" key="9">
    <source>
        <dbReference type="PIRSR" id="PIRSR000485-1"/>
    </source>
</evidence>
<dbReference type="InterPro" id="IPR029055">
    <property type="entry name" value="Ntn_hydrolases_N"/>
</dbReference>
<evidence type="ECO:0000313" key="13">
    <source>
        <dbReference type="EMBL" id="KGK39797.1"/>
    </source>
</evidence>
<dbReference type="GO" id="GO:0005737">
    <property type="term" value="C:cytoplasm"/>
    <property type="evidence" value="ECO:0007669"/>
    <property type="project" value="EnsemblFungi"/>
</dbReference>
<dbReference type="GO" id="GO:0006189">
    <property type="term" value="P:'de novo' IMP biosynthetic process"/>
    <property type="evidence" value="ECO:0007669"/>
    <property type="project" value="UniProtKB-UniPathway"/>
</dbReference>
<evidence type="ECO:0000313" key="12">
    <source>
        <dbReference type="EMBL" id="AWU75292.1"/>
    </source>
</evidence>
<dbReference type="HAMAP" id="MF_01931">
    <property type="entry name" value="PurF"/>
    <property type="match status" value="1"/>
</dbReference>
<name>A0A099P6D5_PICKU</name>
<dbReference type="STRING" id="4909.A0A099P6D5"/>
<dbReference type="GO" id="GO:0009113">
    <property type="term" value="P:purine nucleobase biosynthetic process"/>
    <property type="evidence" value="ECO:0007669"/>
    <property type="project" value="InterPro"/>
</dbReference>
<evidence type="ECO:0000313" key="19">
    <source>
        <dbReference type="Proteomes" id="UP000249293"/>
    </source>
</evidence>
<proteinExistence type="inferred from homology"/>
<evidence type="ECO:0000259" key="11">
    <source>
        <dbReference type="PROSITE" id="PS51278"/>
    </source>
</evidence>
<comment type="similarity">
    <text evidence="2 8">In the C-terminal section; belongs to the purine/pyrimidine phosphoribosyltransferase family.</text>
</comment>
<dbReference type="GO" id="GO:0046872">
    <property type="term" value="F:metal ion binding"/>
    <property type="evidence" value="ECO:0007669"/>
    <property type="project" value="UniProtKB-KW"/>
</dbReference>
<gene>
    <name evidence="14" type="ORF">BOH78_3147</name>
    <name evidence="12" type="ORF">C5L36_0B05390</name>
    <name evidence="15" type="ORF">CAS74_003634</name>
    <name evidence="13" type="ORF">JL09_g1057</name>
</gene>
<keyword evidence="6 8" id="KW-0658">Purine biosynthesis</keyword>
<reference evidence="12 19" key="6">
    <citation type="submission" date="2018-06" db="EMBL/GenBank/DDBJ databases">
        <title>Population genomics shows no distinction between pathogenic Candida krusei and environmental Pichia kudriavzevii: One species, four names.</title>
        <authorList>
            <person name="Douglass A.P."/>
            <person name="Offei B."/>
            <person name="Braun-Galleani S."/>
            <person name="Coughlan A.Y."/>
            <person name="Martos A."/>
            <person name="Ortiz-Merino R.A."/>
            <person name="Byrne K.P."/>
            <person name="Wolfe K.H."/>
        </authorList>
    </citation>
    <scope>NUCLEOTIDE SEQUENCE [LARGE SCALE GENOMIC DNA]</scope>
    <source>
        <strain evidence="12 19">CBS573</strain>
    </source>
</reference>
<evidence type="ECO:0000313" key="14">
    <source>
        <dbReference type="EMBL" id="ONH73552.1"/>
    </source>
</evidence>
<dbReference type="VEuPathDB" id="FungiDB:C5L36_0B05390"/>
<reference evidence="14" key="4">
    <citation type="submission" date="2017-01" db="EMBL/GenBank/DDBJ databases">
        <authorList>
            <person name="Mah S.A."/>
            <person name="Swanson W.J."/>
            <person name="Moy G.W."/>
            <person name="Vacquier V.D."/>
        </authorList>
    </citation>
    <scope>NUCLEOTIDE SEQUENCE [LARGE SCALE GENOMIC DNA]</scope>
    <source>
        <strain evidence="14">129</strain>
    </source>
</reference>
<sequence length="553" mass="61725">MCGILALISPDQNTNVASELFDGSLYLQHRGQDAAGIVTCGKGGRLYQCKGNGMARDVFTQERMAKLVGNMGIAHLRYPTAGSSSTSEAQPFYVNAPYGISLAHNGNLVNADELKTYMDEVVHRHINTDSDSELLLNLFAAELATYDKSRVNENDIFKALEGVYNKVRGGYACVVMLAGYGIIGFRDPNGIRPLLIGERLKEDGTRDYMLASESVVLKAHGYQVYRDILPGEAVIINKTDLKPVFRQVVKMRSYTPDIFEYVYFARPDSVLDGISVYRSRLLMGEKLAGNIKSYFQNEDKDVLKEIDVVIPVPDTSRHSALQCAITLNIPYREGFVKNRYVGRTFIMPDQKQRQSSVRRKLNAMASEFYGKNVLLVDDSIVRGTTSKEIVNMAREAGAKKVYFASCSPCIRYNHIYGIDLADNKQLVGFQRSESEVASKIGADYVFYQKLQDLVECCKRDDLIKENELELALTPVVSRDDTIKSLIQRDDEIPQITGFEAGVFTGEYVTGDESRYMKLAEAARARNELLKNNSAGLVDVKAPSEINIHNDGDY</sequence>
<keyword evidence="5 8" id="KW-0808">Transferase</keyword>
<evidence type="ECO:0000256" key="10">
    <source>
        <dbReference type="PIRSR" id="PIRSR000485-2"/>
    </source>
</evidence>
<evidence type="ECO:0000256" key="3">
    <source>
        <dbReference type="ARBA" id="ARBA00011941"/>
    </source>
</evidence>
<dbReference type="Gene3D" id="3.40.50.2020">
    <property type="match status" value="1"/>
</dbReference>
<accession>A0A099P6D5</accession>
<dbReference type="PANTHER" id="PTHR11907">
    <property type="entry name" value="AMIDOPHOSPHORIBOSYLTRANSFERASE"/>
    <property type="match status" value="1"/>
</dbReference>
<dbReference type="Proteomes" id="UP000195871">
    <property type="component" value="Unassembled WGS sequence"/>
</dbReference>
<keyword evidence="10" id="KW-0479">Metal-binding</keyword>
<feature type="active site" description="Nucleophile" evidence="9">
    <location>
        <position position="2"/>
    </location>
</feature>
<evidence type="ECO:0000256" key="7">
    <source>
        <dbReference type="ARBA" id="ARBA00022962"/>
    </source>
</evidence>
<feature type="binding site" evidence="10">
    <location>
        <position position="378"/>
    </location>
    <ligand>
        <name>Mg(2+)</name>
        <dbReference type="ChEBI" id="CHEBI:18420"/>
    </ligand>
</feature>
<dbReference type="eggNOG" id="KOG0572">
    <property type="taxonomic scope" value="Eukaryota"/>
</dbReference>
<dbReference type="PIRSF" id="PIRSF000485">
    <property type="entry name" value="Amd_phspho_trans"/>
    <property type="match status" value="1"/>
</dbReference>
<comment type="pathway">
    <text evidence="1 8">Purine metabolism; IMP biosynthesis via de novo pathway; N(1)-(5-phospho-D-ribosyl)glycinamide from 5-phospho-alpha-D-ribose 1-diphosphate: step 1/2.</text>
</comment>
<dbReference type="EMBL" id="MQVM01000014">
    <property type="protein sequence ID" value="ONH73552.1"/>
    <property type="molecule type" value="Genomic_DNA"/>
</dbReference>
<dbReference type="SUPFAM" id="SSF53271">
    <property type="entry name" value="PRTase-like"/>
    <property type="match status" value="1"/>
</dbReference>
<evidence type="ECO:0000256" key="5">
    <source>
        <dbReference type="ARBA" id="ARBA00022679"/>
    </source>
</evidence>
<evidence type="ECO:0000256" key="4">
    <source>
        <dbReference type="ARBA" id="ARBA00022676"/>
    </source>
</evidence>
<comment type="catalytic activity">
    <reaction evidence="8">
        <text>5-phospho-beta-D-ribosylamine + L-glutamate + diphosphate = 5-phospho-alpha-D-ribose 1-diphosphate + L-glutamine + H2O</text>
        <dbReference type="Rhea" id="RHEA:14905"/>
        <dbReference type="ChEBI" id="CHEBI:15377"/>
        <dbReference type="ChEBI" id="CHEBI:29985"/>
        <dbReference type="ChEBI" id="CHEBI:33019"/>
        <dbReference type="ChEBI" id="CHEBI:58017"/>
        <dbReference type="ChEBI" id="CHEBI:58359"/>
        <dbReference type="ChEBI" id="CHEBI:58681"/>
        <dbReference type="EC" id="2.4.2.14"/>
    </reaction>
</comment>
<dbReference type="Pfam" id="PF13522">
    <property type="entry name" value="GATase_6"/>
    <property type="match status" value="1"/>
</dbReference>
<dbReference type="GO" id="GO:0004044">
    <property type="term" value="F:amidophosphoribosyltransferase activity"/>
    <property type="evidence" value="ECO:0007669"/>
    <property type="project" value="UniProtKB-EC"/>
</dbReference>
<evidence type="ECO:0000313" key="15">
    <source>
        <dbReference type="EMBL" id="OUT21515.1"/>
    </source>
</evidence>
<dbReference type="Proteomes" id="UP000249293">
    <property type="component" value="Chromosome 2"/>
</dbReference>
<dbReference type="AlphaFoldDB" id="A0A099P6D5"/>
<evidence type="ECO:0000256" key="1">
    <source>
        <dbReference type="ARBA" id="ARBA00005209"/>
    </source>
</evidence>
<dbReference type="InterPro" id="IPR029057">
    <property type="entry name" value="PRTase-like"/>
</dbReference>
<dbReference type="HOGENOM" id="CLU_022389_2_1_1"/>
<evidence type="ECO:0000313" key="17">
    <source>
        <dbReference type="Proteomes" id="UP000189274"/>
    </source>
</evidence>
<dbReference type="PROSITE" id="PS51278">
    <property type="entry name" value="GATASE_TYPE_2"/>
    <property type="match status" value="1"/>
</dbReference>
<keyword evidence="7" id="KW-0315">Glutamine amidotransferase</keyword>
<evidence type="ECO:0000256" key="8">
    <source>
        <dbReference type="PIRNR" id="PIRNR000485"/>
    </source>
</evidence>
<keyword evidence="10" id="KW-0460">Magnesium</keyword>
<keyword evidence="4 8" id="KW-0328">Glycosyltransferase</keyword>
<feature type="domain" description="Glutamine amidotransferase type-2" evidence="11">
    <location>
        <begin position="2"/>
        <end position="239"/>
    </location>
</feature>
<keyword evidence="19" id="KW-1185">Reference proteome</keyword>
<dbReference type="UniPathway" id="UPA00074">
    <property type="reaction ID" value="UER00124"/>
</dbReference>
<evidence type="ECO:0000256" key="2">
    <source>
        <dbReference type="ARBA" id="ARBA00010138"/>
    </source>
</evidence>
<dbReference type="SUPFAM" id="SSF56235">
    <property type="entry name" value="N-terminal nucleophile aminohydrolases (Ntn hydrolases)"/>
    <property type="match status" value="1"/>
</dbReference>
<dbReference type="EMBL" id="NHMM01000005">
    <property type="protein sequence ID" value="OUT21515.1"/>
    <property type="molecule type" value="Genomic_DNA"/>
</dbReference>
<reference evidence="17" key="3">
    <citation type="journal article" date="2017" name="Genome Announc.">
        <title>Genome sequences of Cyberlindnera fabianii 65, Pichia kudriavzevii 129, and Saccharomyces cerevisiae 131 isolated from fermented masau fruits in Zimbabwe.</title>
        <authorList>
            <person name="van Rijswijck I.M.H."/>
            <person name="Derks M.F.L."/>
            <person name="Abee T."/>
            <person name="de Ridder D."/>
            <person name="Smid E.J."/>
        </authorList>
    </citation>
    <scope>NUCLEOTIDE SEQUENCE [LARGE SCALE GENOMIC DNA]</scope>
    <source>
        <strain evidence="17">129</strain>
    </source>
</reference>
<feature type="binding site" evidence="10">
    <location>
        <position position="377"/>
    </location>
    <ligand>
        <name>Mg(2+)</name>
        <dbReference type="ChEBI" id="CHEBI:18420"/>
    </ligand>
</feature>
<dbReference type="OrthoDB" id="191723at2759"/>
<dbReference type="CDD" id="cd00715">
    <property type="entry name" value="GPATase_N"/>
    <property type="match status" value="1"/>
</dbReference>
<dbReference type="Proteomes" id="UP000189274">
    <property type="component" value="Unassembled WGS sequence"/>
</dbReference>
<evidence type="ECO:0000313" key="16">
    <source>
        <dbReference type="Proteomes" id="UP000029867"/>
    </source>
</evidence>
<dbReference type="InterPro" id="IPR005854">
    <property type="entry name" value="PurF"/>
</dbReference>
<reference evidence="13" key="2">
    <citation type="submission" date="2014-08" db="EMBL/GenBank/DDBJ databases">
        <title>Exploiting Issatchenkia orientalis SD108 for Succinic Acid Production.</title>
        <authorList>
            <person name="Xiao H."/>
            <person name="Shao Z."/>
            <person name="Jiang Y."/>
            <person name="Dole S."/>
            <person name="Zhao H."/>
        </authorList>
    </citation>
    <scope>NUCLEOTIDE SEQUENCE [LARGE SCALE GENOMIC DNA]</scope>
    <source>
        <strain evidence="13">SD108</strain>
    </source>
</reference>
<dbReference type="Gene3D" id="3.60.20.10">
    <property type="entry name" value="Glutamine Phosphoribosylpyrophosphate, subunit 1, domain 1"/>
    <property type="match status" value="1"/>
</dbReference>
<dbReference type="InterPro" id="IPR017932">
    <property type="entry name" value="GATase_2_dom"/>
</dbReference>
<protein>
    <recommendedName>
        <fullName evidence="3 8">Amidophosphoribosyltransferase</fullName>
        <shortName evidence="8">ATase</shortName>
        <ecNumber evidence="3 8">2.4.2.14</ecNumber>
    </recommendedName>
    <alternativeName>
        <fullName evidence="8">Glutamine phosphoribosylpyrophosphate amidotransferase</fullName>
    </alternativeName>
</protein>
<reference evidence="15 18" key="5">
    <citation type="submission" date="2017-05" db="EMBL/GenBank/DDBJ databases">
        <title>The Genome Sequence of Candida krusei Ckrusei653.</title>
        <authorList>
            <person name="Cuomo C."/>
            <person name="Forche A."/>
            <person name="Young S."/>
            <person name="Abouelleil A."/>
            <person name="Cao P."/>
            <person name="Chapman S."/>
            <person name="Cusick C."/>
            <person name="Shea T."/>
            <person name="Nusbaum C."/>
            <person name="Birren B."/>
        </authorList>
    </citation>
    <scope>NUCLEOTIDE SEQUENCE [LARGE SCALE GENOMIC DNA]</scope>
    <source>
        <strain evidence="15 18">Ckrusei653</strain>
    </source>
</reference>
<dbReference type="InterPro" id="IPR035584">
    <property type="entry name" value="PurF_N"/>
</dbReference>
<dbReference type="EC" id="2.4.2.14" evidence="3 8"/>
<dbReference type="EMBL" id="JQFK01000006">
    <property type="protein sequence ID" value="KGK39797.1"/>
    <property type="molecule type" value="Genomic_DNA"/>
</dbReference>
<evidence type="ECO:0000256" key="6">
    <source>
        <dbReference type="ARBA" id="ARBA00022755"/>
    </source>
</evidence>
<reference evidence="16" key="1">
    <citation type="journal article" date="2014" name="Microb. Cell Fact.">
        <title>Exploiting Issatchenkia orientalis SD108 for succinic acid production.</title>
        <authorList>
            <person name="Xiao H."/>
            <person name="Shao Z."/>
            <person name="Jiang Y."/>
            <person name="Dole S."/>
            <person name="Zhao H."/>
        </authorList>
    </citation>
    <scope>NUCLEOTIDE SEQUENCE [LARGE SCALE GENOMIC DNA]</scope>
    <source>
        <strain evidence="16">SD108</strain>
    </source>
</reference>
<comment type="cofactor">
    <cofactor evidence="10">
        <name>Mg(2+)</name>
        <dbReference type="ChEBI" id="CHEBI:18420"/>
    </cofactor>
    <text evidence="10">Binds 1 Mg(2+) ion per subunit.</text>
</comment>